<comment type="caution">
    <text evidence="6">The sequence shown here is derived from an EMBL/GenBank/DDBJ whole genome shotgun (WGS) entry which is preliminary data.</text>
</comment>
<proteinExistence type="inferred from homology"/>
<comment type="subunit">
    <text evidence="4">Component of the eukaryotic translation initiation factor 3 (eIF-3) complex.</text>
</comment>
<comment type="function">
    <text evidence="4">Component of the eukaryotic translation initiation factor 3 (eIF-3) complex, which is involved in protein synthesis of a specialized repertoire of mRNAs and, together with other initiation factors, stimulates binding of mRNA and methionyl-tRNAi to the 40S ribosome. The eIF-3 complex specifically targets and initiates translation of a subset of mRNAs involved in cell proliferation.</text>
</comment>
<dbReference type="GO" id="GO:0008237">
    <property type="term" value="F:metallopeptidase activity"/>
    <property type="evidence" value="ECO:0007669"/>
    <property type="project" value="InterPro"/>
</dbReference>
<name>A0A0N1HLJ0_9EURO</name>
<evidence type="ECO:0000256" key="3">
    <source>
        <dbReference type="ARBA" id="ARBA00022917"/>
    </source>
</evidence>
<dbReference type="AlphaFoldDB" id="A0A0N1HLJ0"/>
<comment type="similarity">
    <text evidence="4">Belongs to the eIF-3 subunit H family.</text>
</comment>
<keyword evidence="3 4" id="KW-0648">Protein biosynthesis</keyword>
<dbReference type="EMBL" id="LFJN01000021">
    <property type="protein sequence ID" value="KPI37900.1"/>
    <property type="molecule type" value="Genomic_DNA"/>
</dbReference>
<feature type="domain" description="MPN" evidence="5">
    <location>
        <begin position="15"/>
        <end position="164"/>
    </location>
</feature>
<dbReference type="Pfam" id="PF01398">
    <property type="entry name" value="JAB"/>
    <property type="match status" value="1"/>
</dbReference>
<evidence type="ECO:0000313" key="6">
    <source>
        <dbReference type="EMBL" id="KPI37900.1"/>
    </source>
</evidence>
<keyword evidence="7" id="KW-1185">Reference proteome</keyword>
<dbReference type="InterPro" id="IPR000555">
    <property type="entry name" value="JAMM/MPN+_dom"/>
</dbReference>
<dbReference type="PROSITE" id="PS50249">
    <property type="entry name" value="MPN"/>
    <property type="match status" value="1"/>
</dbReference>
<evidence type="ECO:0000256" key="4">
    <source>
        <dbReference type="HAMAP-Rule" id="MF_03007"/>
    </source>
</evidence>
<dbReference type="STRING" id="1664694.A0A0N1HLJ0"/>
<evidence type="ECO:0000313" key="7">
    <source>
        <dbReference type="Proteomes" id="UP000038010"/>
    </source>
</evidence>
<dbReference type="SMART" id="SM00232">
    <property type="entry name" value="JAB_MPN"/>
    <property type="match status" value="1"/>
</dbReference>
<dbReference type="GO" id="GO:0016282">
    <property type="term" value="C:eukaryotic 43S preinitiation complex"/>
    <property type="evidence" value="ECO:0007669"/>
    <property type="project" value="UniProtKB-UniRule"/>
</dbReference>
<dbReference type="Gene3D" id="3.40.140.10">
    <property type="entry name" value="Cytidine Deaminase, domain 2"/>
    <property type="match status" value="1"/>
</dbReference>
<dbReference type="GO" id="GO:0003743">
    <property type="term" value="F:translation initiation factor activity"/>
    <property type="evidence" value="ECO:0007669"/>
    <property type="project" value="UniProtKB-UniRule"/>
</dbReference>
<keyword evidence="2 4" id="KW-0396">Initiation factor</keyword>
<dbReference type="GeneID" id="28735116"/>
<dbReference type="FunFam" id="3.40.140.10:FF:000052">
    <property type="entry name" value="Eukaryotic translation initiation factor 3 subunit H"/>
    <property type="match status" value="1"/>
</dbReference>
<reference evidence="6 7" key="1">
    <citation type="submission" date="2015-06" db="EMBL/GenBank/DDBJ databases">
        <title>Draft genome of the ant-associated black yeast Phialophora attae CBS 131958.</title>
        <authorList>
            <person name="Moreno L.F."/>
            <person name="Stielow B.J."/>
            <person name="de Hoog S."/>
            <person name="Vicente V.A."/>
            <person name="Weiss V.A."/>
            <person name="de Vries M."/>
            <person name="Cruz L.M."/>
            <person name="Souza E.M."/>
        </authorList>
    </citation>
    <scope>NUCLEOTIDE SEQUENCE [LARGE SCALE GENOMIC DNA]</scope>
    <source>
        <strain evidence="6 7">CBS 131958</strain>
    </source>
</reference>
<dbReference type="RefSeq" id="XP_017997863.1">
    <property type="nucleotide sequence ID" value="XM_018143236.1"/>
</dbReference>
<dbReference type="PANTHER" id="PTHR10410">
    <property type="entry name" value="EUKARYOTIC TRANSLATION INITIATION FACTOR 3 -RELATED"/>
    <property type="match status" value="1"/>
</dbReference>
<dbReference type="InterPro" id="IPR050242">
    <property type="entry name" value="JAMM_MPN+_peptidase_M67A"/>
</dbReference>
<keyword evidence="1 4" id="KW-0963">Cytoplasm</keyword>
<dbReference type="Pfam" id="PF19445">
    <property type="entry name" value="eIF3h_C"/>
    <property type="match status" value="2"/>
</dbReference>
<dbReference type="InterPro" id="IPR027524">
    <property type="entry name" value="eIF3h"/>
</dbReference>
<dbReference type="HAMAP" id="MF_03007">
    <property type="entry name" value="eIF3h"/>
    <property type="match status" value="1"/>
</dbReference>
<dbReference type="GO" id="GO:0033290">
    <property type="term" value="C:eukaryotic 48S preinitiation complex"/>
    <property type="evidence" value="ECO:0007669"/>
    <property type="project" value="UniProtKB-UniRule"/>
</dbReference>
<dbReference type="VEuPathDB" id="FungiDB:AB675_3205"/>
<dbReference type="Proteomes" id="UP000038010">
    <property type="component" value="Unassembled WGS sequence"/>
</dbReference>
<gene>
    <name evidence="6" type="ORF">AB675_3205</name>
</gene>
<dbReference type="GO" id="GO:0005852">
    <property type="term" value="C:eukaryotic translation initiation factor 3 complex"/>
    <property type="evidence" value="ECO:0007669"/>
    <property type="project" value="UniProtKB-UniRule"/>
</dbReference>
<dbReference type="InterPro" id="IPR037518">
    <property type="entry name" value="MPN"/>
</dbReference>
<protein>
    <recommendedName>
        <fullName evidence="4">Eukaryotic translation initiation factor 3 subunit H</fullName>
        <shortName evidence="4">eIF3h</shortName>
    </recommendedName>
</protein>
<dbReference type="InterPro" id="IPR045810">
    <property type="entry name" value="eIF3h_C"/>
</dbReference>
<dbReference type="OrthoDB" id="10265695at2759"/>
<dbReference type="GO" id="GO:0001732">
    <property type="term" value="P:formation of cytoplasmic translation initiation complex"/>
    <property type="evidence" value="ECO:0007669"/>
    <property type="project" value="UniProtKB-UniRule"/>
</dbReference>
<dbReference type="CDD" id="cd08065">
    <property type="entry name" value="MPN_eIF3h"/>
    <property type="match status" value="1"/>
</dbReference>
<sequence>MATAELPKDAPLQAIQVEALTVMKIIKHCADRFPTFATGFLVGMDREGTLEVTNAFPFPVIDLSPEAQYEQPHVNAAAAAPRAKANAGYQAEYLKVLREVNIDANHVGWYTSCNLGNFVNLNFIENQYHYQRELNERVVALVHDVSRTSQGILSLRAFRLSPQFMAAYKESKFTADNLQKSGLKYSDILVELPITLHNALNVNTFLSQIPNMLSNGTLAAPTSVSDIEHNPAVAQDDLAPSFNALTLSNDPFLSQTADNLLDAIETHHVESNNFSYYNRALAREQAKIQQWQAKRKAENAARALSKQPPLPEDEWQRLYKLPTEPSRLESMLNTRQVEQYARQVDGFVAGSTGKMFAVRGNLLPDGAPSEA</sequence>
<evidence type="ECO:0000256" key="2">
    <source>
        <dbReference type="ARBA" id="ARBA00022540"/>
    </source>
</evidence>
<organism evidence="6 7">
    <name type="scientific">Cyphellophora attinorum</name>
    <dbReference type="NCBI Taxonomy" id="1664694"/>
    <lineage>
        <taxon>Eukaryota</taxon>
        <taxon>Fungi</taxon>
        <taxon>Dikarya</taxon>
        <taxon>Ascomycota</taxon>
        <taxon>Pezizomycotina</taxon>
        <taxon>Eurotiomycetes</taxon>
        <taxon>Chaetothyriomycetidae</taxon>
        <taxon>Chaetothyriales</taxon>
        <taxon>Cyphellophoraceae</taxon>
        <taxon>Cyphellophora</taxon>
    </lineage>
</organism>
<comment type="subcellular location">
    <subcellularLocation>
        <location evidence="4">Cytoplasm</location>
    </subcellularLocation>
</comment>
<evidence type="ECO:0000256" key="1">
    <source>
        <dbReference type="ARBA" id="ARBA00022490"/>
    </source>
</evidence>
<accession>A0A0N1HLJ0</accession>
<evidence type="ECO:0000259" key="5">
    <source>
        <dbReference type="PROSITE" id="PS50249"/>
    </source>
</evidence>